<evidence type="ECO:0000259" key="1">
    <source>
        <dbReference type="Pfam" id="PF01869"/>
    </source>
</evidence>
<gene>
    <name evidence="2" type="ORF">SAMN04488094_101145</name>
</gene>
<dbReference type="PANTHER" id="PTHR43190">
    <property type="entry name" value="N-ACETYL-D-GLUCOSAMINE KINASE"/>
    <property type="match status" value="1"/>
</dbReference>
<dbReference type="PANTHER" id="PTHR43190:SF3">
    <property type="entry name" value="N-ACETYL-D-GLUCOSAMINE KINASE"/>
    <property type="match status" value="1"/>
</dbReference>
<accession>A0A1I1DCX4</accession>
<name>A0A1I1DCX4_9RHOB</name>
<keyword evidence="2" id="KW-0808">Transferase</keyword>
<sequence length="293" mass="29882">MRFDPDTAVLAADGGGTTCRLALKSGDAVQAVTLGSANVSTDIARAAETIRAGLDQLAHEAGVDHATLCALPAYLGLAGVIGSEDAEGLAHRLPLRRVRIEDDRCAAVRGALGAGDGTIAGLGTGSFFGRQTDGAIRLVGGWGSRLGDEASGFWIGREALARTLDVTDGLRPQTGLSDAILTRFGGTPRGIVAFSIAATPGDIAALAPLVADTAANGDPLGIEILDAGVAYIRRILNAIGWRKGEPICLLGGATAAYRGRLPEEIVASVKPPRGSALDGALALAADFREEARP</sequence>
<dbReference type="RefSeq" id="WP_093358491.1">
    <property type="nucleotide sequence ID" value="NZ_FOLG01000001.1"/>
</dbReference>
<keyword evidence="2" id="KW-0418">Kinase</keyword>
<dbReference type="InterPro" id="IPR052519">
    <property type="entry name" value="Euk-type_GlcNAc_Kinase"/>
</dbReference>
<feature type="domain" description="ATPase BadF/BadG/BcrA/BcrD type" evidence="1">
    <location>
        <begin position="13"/>
        <end position="256"/>
    </location>
</feature>
<protein>
    <submittedName>
        <fullName evidence="2">Glucosamine kinase</fullName>
    </submittedName>
</protein>
<dbReference type="SUPFAM" id="SSF53067">
    <property type="entry name" value="Actin-like ATPase domain"/>
    <property type="match status" value="2"/>
</dbReference>
<keyword evidence="3" id="KW-1185">Reference proteome</keyword>
<dbReference type="Pfam" id="PF01869">
    <property type="entry name" value="BcrAD_BadFG"/>
    <property type="match status" value="1"/>
</dbReference>
<dbReference type="OrthoDB" id="63487at2"/>
<evidence type="ECO:0000313" key="2">
    <source>
        <dbReference type="EMBL" id="SFB72697.1"/>
    </source>
</evidence>
<proteinExistence type="predicted"/>
<reference evidence="2 3" key="1">
    <citation type="submission" date="2016-10" db="EMBL/GenBank/DDBJ databases">
        <authorList>
            <person name="de Groot N.N."/>
        </authorList>
    </citation>
    <scope>NUCLEOTIDE SEQUENCE [LARGE SCALE GENOMIC DNA]</scope>
    <source>
        <strain evidence="2 3">DSM 19548</strain>
    </source>
</reference>
<dbReference type="CDD" id="cd24082">
    <property type="entry name" value="ASKHA_NBD_GspK-like"/>
    <property type="match status" value="1"/>
</dbReference>
<dbReference type="InterPro" id="IPR002731">
    <property type="entry name" value="ATPase_BadF"/>
</dbReference>
<dbReference type="InterPro" id="IPR043129">
    <property type="entry name" value="ATPase_NBD"/>
</dbReference>
<dbReference type="Gene3D" id="3.30.420.40">
    <property type="match status" value="2"/>
</dbReference>
<dbReference type="AlphaFoldDB" id="A0A1I1DCX4"/>
<dbReference type="STRING" id="441112.SAMN04488094_101145"/>
<evidence type="ECO:0000313" key="3">
    <source>
        <dbReference type="Proteomes" id="UP000198728"/>
    </source>
</evidence>
<dbReference type="Proteomes" id="UP000198728">
    <property type="component" value="Unassembled WGS sequence"/>
</dbReference>
<dbReference type="EMBL" id="FOLG01000001">
    <property type="protein sequence ID" value="SFB72697.1"/>
    <property type="molecule type" value="Genomic_DNA"/>
</dbReference>
<dbReference type="GO" id="GO:0016301">
    <property type="term" value="F:kinase activity"/>
    <property type="evidence" value="ECO:0007669"/>
    <property type="project" value="UniProtKB-KW"/>
</dbReference>
<organism evidence="2 3">
    <name type="scientific">Tropicimonas isoalkanivorans</name>
    <dbReference type="NCBI Taxonomy" id="441112"/>
    <lineage>
        <taxon>Bacteria</taxon>
        <taxon>Pseudomonadati</taxon>
        <taxon>Pseudomonadota</taxon>
        <taxon>Alphaproteobacteria</taxon>
        <taxon>Rhodobacterales</taxon>
        <taxon>Roseobacteraceae</taxon>
        <taxon>Tropicimonas</taxon>
    </lineage>
</organism>